<dbReference type="AlphaFoldDB" id="A0AAE1JWD5"/>
<dbReference type="EMBL" id="JAWXYG010000004">
    <property type="protein sequence ID" value="KAK4275264.1"/>
    <property type="molecule type" value="Genomic_DNA"/>
</dbReference>
<accession>A0AAE1JWD5</accession>
<dbReference type="InterPro" id="IPR042885">
    <property type="entry name" value="HIPP47/16"/>
</dbReference>
<reference evidence="1" key="1">
    <citation type="submission" date="2023-10" db="EMBL/GenBank/DDBJ databases">
        <title>Chromosome-level genome of the transformable northern wattle, Acacia crassicarpa.</title>
        <authorList>
            <person name="Massaro I."/>
            <person name="Sinha N.R."/>
            <person name="Poethig S."/>
            <person name="Leichty A.R."/>
        </authorList>
    </citation>
    <scope>NUCLEOTIDE SEQUENCE</scope>
    <source>
        <strain evidence="1">Acra3RX</strain>
        <tissue evidence="1">Leaf</tissue>
    </source>
</reference>
<dbReference type="PANTHER" id="PTHR46932:SF12">
    <property type="entry name" value="HEAVY METAL-ASSOCIATED ISOPRENYLATED PLANT PROTEIN 47"/>
    <property type="match status" value="1"/>
</dbReference>
<sequence length="120" mass="13662">MIIPLEGLLQEAPLKNFQIFLLEKALKPMQSHTGQVNSVALEGDDRDRVVVIGEHVDSVSLAKVLRKKFKVQATIVSVEEAKDKKKEEEKKPPELPWYPYPYPPYVVSEPYCDATYCTVM</sequence>
<comment type="caution">
    <text evidence="1">The sequence shown here is derived from an EMBL/GenBank/DDBJ whole genome shotgun (WGS) entry which is preliminary data.</text>
</comment>
<keyword evidence="2" id="KW-1185">Reference proteome</keyword>
<evidence type="ECO:0000313" key="2">
    <source>
        <dbReference type="Proteomes" id="UP001293593"/>
    </source>
</evidence>
<name>A0AAE1JWD5_9FABA</name>
<evidence type="ECO:0000313" key="1">
    <source>
        <dbReference type="EMBL" id="KAK4275264.1"/>
    </source>
</evidence>
<organism evidence="1 2">
    <name type="scientific">Acacia crassicarpa</name>
    <name type="common">northern wattle</name>
    <dbReference type="NCBI Taxonomy" id="499986"/>
    <lineage>
        <taxon>Eukaryota</taxon>
        <taxon>Viridiplantae</taxon>
        <taxon>Streptophyta</taxon>
        <taxon>Embryophyta</taxon>
        <taxon>Tracheophyta</taxon>
        <taxon>Spermatophyta</taxon>
        <taxon>Magnoliopsida</taxon>
        <taxon>eudicotyledons</taxon>
        <taxon>Gunneridae</taxon>
        <taxon>Pentapetalae</taxon>
        <taxon>rosids</taxon>
        <taxon>fabids</taxon>
        <taxon>Fabales</taxon>
        <taxon>Fabaceae</taxon>
        <taxon>Caesalpinioideae</taxon>
        <taxon>mimosoid clade</taxon>
        <taxon>Acacieae</taxon>
        <taxon>Acacia</taxon>
    </lineage>
</organism>
<dbReference type="PANTHER" id="PTHR46932">
    <property type="entry name" value="HEAVY METAL-ASSOCIATED ISOPRENYLATED PLANT PROTEIN 47"/>
    <property type="match status" value="1"/>
</dbReference>
<evidence type="ECO:0008006" key="3">
    <source>
        <dbReference type="Google" id="ProtNLM"/>
    </source>
</evidence>
<dbReference type="Gene3D" id="3.30.70.100">
    <property type="match status" value="1"/>
</dbReference>
<proteinExistence type="predicted"/>
<protein>
    <recommendedName>
        <fullName evidence="3">HMA domain-containing protein</fullName>
    </recommendedName>
</protein>
<dbReference type="Proteomes" id="UP001293593">
    <property type="component" value="Unassembled WGS sequence"/>
</dbReference>
<gene>
    <name evidence="1" type="ORF">QN277_018378</name>
</gene>